<evidence type="ECO:0000256" key="1">
    <source>
        <dbReference type="SAM" id="SignalP"/>
    </source>
</evidence>
<proteinExistence type="predicted"/>
<name>A0A4P2Q4F5_SORCE</name>
<sequence>MRRLSPAARVRYFFAALTAGAAMLGTTALLVPSSEAAPGGNCTYYSDQSYTTVVGQYGRDCCNNRIAWGTTTQHYECGECFTCTPPPR</sequence>
<protein>
    <recommendedName>
        <fullName evidence="4">Secreted protein</fullName>
    </recommendedName>
</protein>
<feature type="chain" id="PRO_5020318541" description="Secreted protein" evidence="1">
    <location>
        <begin position="22"/>
        <end position="88"/>
    </location>
</feature>
<accession>A0A4P2Q4F5</accession>
<dbReference type="Pfam" id="PF19806">
    <property type="entry name" value="DUF6289"/>
    <property type="match status" value="1"/>
</dbReference>
<evidence type="ECO:0000313" key="2">
    <source>
        <dbReference type="EMBL" id="AUX24229.1"/>
    </source>
</evidence>
<keyword evidence="1" id="KW-0732">Signal</keyword>
<evidence type="ECO:0000313" key="3">
    <source>
        <dbReference type="Proteomes" id="UP000295781"/>
    </source>
</evidence>
<feature type="signal peptide" evidence="1">
    <location>
        <begin position="1"/>
        <end position="21"/>
    </location>
</feature>
<gene>
    <name evidence="2" type="ORF">SOCEGT47_047660</name>
</gene>
<dbReference type="EMBL" id="CP012670">
    <property type="protein sequence ID" value="AUX24229.1"/>
    <property type="molecule type" value="Genomic_DNA"/>
</dbReference>
<dbReference type="InterPro" id="IPR046256">
    <property type="entry name" value="DUF6289"/>
</dbReference>
<dbReference type="AlphaFoldDB" id="A0A4P2Q4F5"/>
<evidence type="ECO:0008006" key="4">
    <source>
        <dbReference type="Google" id="ProtNLM"/>
    </source>
</evidence>
<reference evidence="2 3" key="1">
    <citation type="submission" date="2015-09" db="EMBL/GenBank/DDBJ databases">
        <title>Sorangium comparison.</title>
        <authorList>
            <person name="Zaburannyi N."/>
            <person name="Bunk B."/>
            <person name="Overmann J."/>
            <person name="Mueller R."/>
        </authorList>
    </citation>
    <scope>NUCLEOTIDE SEQUENCE [LARGE SCALE GENOMIC DNA]</scope>
    <source>
        <strain evidence="2 3">So ceGT47</strain>
    </source>
</reference>
<organism evidence="2 3">
    <name type="scientific">Sorangium cellulosum</name>
    <name type="common">Polyangium cellulosum</name>
    <dbReference type="NCBI Taxonomy" id="56"/>
    <lineage>
        <taxon>Bacteria</taxon>
        <taxon>Pseudomonadati</taxon>
        <taxon>Myxococcota</taxon>
        <taxon>Polyangia</taxon>
        <taxon>Polyangiales</taxon>
        <taxon>Polyangiaceae</taxon>
        <taxon>Sorangium</taxon>
    </lineage>
</organism>
<dbReference type="Proteomes" id="UP000295781">
    <property type="component" value="Chromosome"/>
</dbReference>
<dbReference type="OrthoDB" id="5517608at2"/>